<dbReference type="InterPro" id="IPR030802">
    <property type="entry name" value="Permease_MalE"/>
</dbReference>
<keyword evidence="3" id="KW-1185">Reference proteome</keyword>
<name>A0A246JJ98_9SPHN</name>
<dbReference type="PANTHER" id="PTHR30188:SF3">
    <property type="entry name" value="ABC TRANSPORTER PERMEASE"/>
    <property type="match status" value="1"/>
</dbReference>
<feature type="transmembrane region" description="Helical" evidence="1">
    <location>
        <begin position="379"/>
        <end position="402"/>
    </location>
</feature>
<proteinExistence type="predicted"/>
<evidence type="ECO:0000256" key="1">
    <source>
        <dbReference type="SAM" id="Phobius"/>
    </source>
</evidence>
<keyword evidence="1" id="KW-0812">Transmembrane</keyword>
<keyword evidence="1" id="KW-0472">Membrane</keyword>
<accession>A0A246JJ98</accession>
<dbReference type="EMBL" id="NISK01000007">
    <property type="protein sequence ID" value="OWQ92718.1"/>
    <property type="molecule type" value="Genomic_DNA"/>
</dbReference>
<evidence type="ECO:0000313" key="3">
    <source>
        <dbReference type="Proteomes" id="UP000197361"/>
    </source>
</evidence>
<feature type="transmembrane region" description="Helical" evidence="1">
    <location>
        <begin position="229"/>
        <end position="250"/>
    </location>
</feature>
<evidence type="ECO:0000313" key="2">
    <source>
        <dbReference type="EMBL" id="OWQ92718.1"/>
    </source>
</evidence>
<dbReference type="GO" id="GO:0043190">
    <property type="term" value="C:ATP-binding cassette (ABC) transporter complex"/>
    <property type="evidence" value="ECO:0007669"/>
    <property type="project" value="InterPro"/>
</dbReference>
<keyword evidence="1" id="KW-1133">Transmembrane helix</keyword>
<reference evidence="2 3" key="1">
    <citation type="journal article" date="2010" name="Int. J. Syst. Evol. Microbiol.">
        <title>Sphingopyxis bauzanensis sp. nov., a psychrophilic bacterium isolated from soil.</title>
        <authorList>
            <person name="Zhang D.C."/>
            <person name="Liu H.C."/>
            <person name="Xin Y.H."/>
            <person name="Zhou Y.G."/>
            <person name="Schinner F."/>
            <person name="Margesin R."/>
        </authorList>
    </citation>
    <scope>NUCLEOTIDE SEQUENCE [LARGE SCALE GENOMIC DNA]</scope>
    <source>
        <strain evidence="2 3">DSM 22271</strain>
    </source>
</reference>
<gene>
    <name evidence="2" type="ORF">CDQ92_19715</name>
</gene>
<dbReference type="PANTHER" id="PTHR30188">
    <property type="entry name" value="ABC TRANSPORTER PERMEASE PROTEIN-RELATED"/>
    <property type="match status" value="1"/>
</dbReference>
<feature type="transmembrane region" description="Helical" evidence="1">
    <location>
        <begin position="198"/>
        <end position="217"/>
    </location>
</feature>
<sequence>MCGVSGPACWHDPLDDGLWERELPRAIRSPDTGWRLAAMNARTAPNIFVREGDGISTLVVEGDWTAISIAGLSGHVLSPSNLSFSSDFGNLGRIDSAGALAILTLAPNAAFTADLPANLADLFALVGSAMADRDVPPIKTPPFHVRLGQKVYRAVQEIGASARFLGQLEVALMKSLAHPKRMRLIALASSIQKAGFDALPLIAIMTFFIGAVVALIGSDLLKTLGASELVVELVGISVLREFGVLIPAILLAGRSASTFAAQIGAMRMNQETQAMKVMGIDLFDALVVPRVLALLVIMPLLAIVAMLAGLAGGLVVSWGILDVSPTYFAERLSAAVDIRHFWVGMAKVPVLAIVIALAGCRHGLSVRGDVEDLGGRVTVAVVQALFAIILLDAAFAILFNVLEI</sequence>
<dbReference type="Pfam" id="PF02405">
    <property type="entry name" value="MlaE"/>
    <property type="match status" value="1"/>
</dbReference>
<dbReference type="AlphaFoldDB" id="A0A246JJ98"/>
<dbReference type="GO" id="GO:0005548">
    <property type="term" value="F:phospholipid transporter activity"/>
    <property type="evidence" value="ECO:0007669"/>
    <property type="project" value="TreeGrafter"/>
</dbReference>
<protein>
    <submittedName>
        <fullName evidence="2">ABC transporter permease</fullName>
    </submittedName>
</protein>
<feature type="transmembrane region" description="Helical" evidence="1">
    <location>
        <begin position="341"/>
        <end position="359"/>
    </location>
</feature>
<comment type="caution">
    <text evidence="2">The sequence shown here is derived from an EMBL/GenBank/DDBJ whole genome shotgun (WGS) entry which is preliminary data.</text>
</comment>
<dbReference type="Proteomes" id="UP000197361">
    <property type="component" value="Unassembled WGS sequence"/>
</dbReference>
<organism evidence="2 3">
    <name type="scientific">Sphingopyxis bauzanensis</name>
    <dbReference type="NCBI Taxonomy" id="651663"/>
    <lineage>
        <taxon>Bacteria</taxon>
        <taxon>Pseudomonadati</taxon>
        <taxon>Pseudomonadota</taxon>
        <taxon>Alphaproteobacteria</taxon>
        <taxon>Sphingomonadales</taxon>
        <taxon>Sphingomonadaceae</taxon>
        <taxon>Sphingopyxis</taxon>
    </lineage>
</organism>
<feature type="transmembrane region" description="Helical" evidence="1">
    <location>
        <begin position="291"/>
        <end position="321"/>
    </location>
</feature>